<protein>
    <submittedName>
        <fullName evidence="3">Sex comb on midleg-like protein 4 isoform X1</fullName>
    </submittedName>
</protein>
<feature type="region of interest" description="Disordered" evidence="1">
    <location>
        <begin position="1"/>
        <end position="21"/>
    </location>
</feature>
<dbReference type="Proteomes" id="UP001279410">
    <property type="component" value="Unassembled WGS sequence"/>
</dbReference>
<dbReference type="Pfam" id="PF12140">
    <property type="entry name" value="SLED"/>
    <property type="match status" value="1"/>
</dbReference>
<evidence type="ECO:0000256" key="1">
    <source>
        <dbReference type="SAM" id="MobiDB-lite"/>
    </source>
</evidence>
<name>A0AAD3M555_LATJO</name>
<gene>
    <name evidence="3" type="ORF">AKAME5_000188200</name>
</gene>
<sequence length="261" mass="28587">MSVPAATAQKSDGNNSEMQSAAVALLHPSQSGRYWQEERETARNVAKMDFPNYTRNRPPPKVPKKRGEKPGLWKVSQIMSLYLHQQAGQHGTPNLTERKDPAALITLDPSRPSVVLQQVIQGCIDSAFQQKTVFTLLTQGHGEKKISANFDSTFVPQLKRPMAEDHLDDGKRYSVDPAVPQTGSASMSICAGSRPPAKTRSQKSNRTGGYNVSPESQESKAPFNSDPSTWSVRWSGSTGRTPGLGPHADAFRKYKSSVLLI</sequence>
<feature type="compositionally biased region" description="Polar residues" evidence="1">
    <location>
        <begin position="202"/>
        <end position="216"/>
    </location>
</feature>
<feature type="region of interest" description="Disordered" evidence="1">
    <location>
        <begin position="45"/>
        <end position="69"/>
    </location>
</feature>
<dbReference type="AlphaFoldDB" id="A0AAD3M555"/>
<proteinExistence type="predicted"/>
<dbReference type="InterPro" id="IPR021987">
    <property type="entry name" value="SLED"/>
</dbReference>
<feature type="region of interest" description="Disordered" evidence="1">
    <location>
        <begin position="166"/>
        <end position="249"/>
    </location>
</feature>
<evidence type="ECO:0000313" key="3">
    <source>
        <dbReference type="EMBL" id="GLD47787.1"/>
    </source>
</evidence>
<feature type="compositionally biased region" description="Polar residues" evidence="1">
    <location>
        <begin position="225"/>
        <end position="240"/>
    </location>
</feature>
<evidence type="ECO:0000313" key="4">
    <source>
        <dbReference type="Proteomes" id="UP001279410"/>
    </source>
</evidence>
<keyword evidence="4" id="KW-1185">Reference proteome</keyword>
<feature type="domain" description="SLED" evidence="2">
    <location>
        <begin position="107"/>
        <end position="152"/>
    </location>
</feature>
<dbReference type="Gene3D" id="3.90.1150.190">
    <property type="entry name" value="SLED domain"/>
    <property type="match status" value="1"/>
</dbReference>
<organism evidence="3 4">
    <name type="scientific">Lates japonicus</name>
    <name type="common">Japanese lates</name>
    <dbReference type="NCBI Taxonomy" id="270547"/>
    <lineage>
        <taxon>Eukaryota</taxon>
        <taxon>Metazoa</taxon>
        <taxon>Chordata</taxon>
        <taxon>Craniata</taxon>
        <taxon>Vertebrata</taxon>
        <taxon>Euteleostomi</taxon>
        <taxon>Actinopterygii</taxon>
        <taxon>Neopterygii</taxon>
        <taxon>Teleostei</taxon>
        <taxon>Neoteleostei</taxon>
        <taxon>Acanthomorphata</taxon>
        <taxon>Carangaria</taxon>
        <taxon>Carangaria incertae sedis</taxon>
        <taxon>Centropomidae</taxon>
        <taxon>Lates</taxon>
    </lineage>
</organism>
<dbReference type="InterPro" id="IPR038348">
    <property type="entry name" value="SLED_sf"/>
</dbReference>
<dbReference type="EMBL" id="BRZM01000004">
    <property type="protein sequence ID" value="GLD47787.1"/>
    <property type="molecule type" value="Genomic_DNA"/>
</dbReference>
<evidence type="ECO:0000259" key="2">
    <source>
        <dbReference type="Pfam" id="PF12140"/>
    </source>
</evidence>
<feature type="compositionally biased region" description="Polar residues" evidence="1">
    <location>
        <begin position="8"/>
        <end position="19"/>
    </location>
</feature>
<reference evidence="3" key="1">
    <citation type="submission" date="2022-08" db="EMBL/GenBank/DDBJ databases">
        <title>Genome sequencing of akame (Lates japonicus).</title>
        <authorList>
            <person name="Hashiguchi Y."/>
            <person name="Takahashi H."/>
        </authorList>
    </citation>
    <scope>NUCLEOTIDE SEQUENCE</scope>
    <source>
        <strain evidence="3">Kochi</strain>
    </source>
</reference>
<accession>A0AAD3M555</accession>
<comment type="caution">
    <text evidence="3">The sequence shown here is derived from an EMBL/GenBank/DDBJ whole genome shotgun (WGS) entry which is preliminary data.</text>
</comment>